<keyword evidence="2" id="KW-1185">Reference proteome</keyword>
<sequence length="53" mass="6004">MFFIAMLLSQTRFPRRAATKNVFLYPAPAGCPHTFLKPISAYSPRGKKHHPFG</sequence>
<protein>
    <submittedName>
        <fullName evidence="1">Uncharacterized protein</fullName>
    </submittedName>
</protein>
<evidence type="ECO:0000313" key="2">
    <source>
        <dbReference type="Proteomes" id="UP000006462"/>
    </source>
</evidence>
<comment type="caution">
    <text evidence="1">The sequence shown here is derived from an EMBL/GenBank/DDBJ whole genome shotgun (WGS) entry which is preliminary data.</text>
</comment>
<dbReference type="EMBL" id="ADFP01000113">
    <property type="protein sequence ID" value="EFB89888.1"/>
    <property type="molecule type" value="Genomic_DNA"/>
</dbReference>
<reference evidence="1 2" key="1">
    <citation type="submission" date="2009-12" db="EMBL/GenBank/DDBJ databases">
        <authorList>
            <person name="Shrivastava S."/>
            <person name="Madupu R."/>
            <person name="Durkin A.S."/>
            <person name="Torralba M."/>
            <person name="Methe B."/>
            <person name="Sutton G.G."/>
            <person name="Strausberg R.L."/>
            <person name="Nelson K.E."/>
        </authorList>
    </citation>
    <scope>NUCLEOTIDE SEQUENCE [LARGE SCALE GENOMIC DNA]</scope>
    <source>
        <strain evidence="1 2">W5455</strain>
    </source>
</reference>
<organism evidence="1 2">
    <name type="scientific">Pyramidobacter piscolens W5455</name>
    <dbReference type="NCBI Taxonomy" id="352165"/>
    <lineage>
        <taxon>Bacteria</taxon>
        <taxon>Thermotogati</taxon>
        <taxon>Synergistota</taxon>
        <taxon>Synergistia</taxon>
        <taxon>Synergistales</taxon>
        <taxon>Dethiosulfovibrionaceae</taxon>
        <taxon>Pyramidobacter</taxon>
    </lineage>
</organism>
<accession>A0ABM9ZSP2</accession>
<name>A0ABM9ZSP2_9BACT</name>
<gene>
    <name evidence="1" type="ORF">HMPREF7215_2512</name>
</gene>
<dbReference type="Proteomes" id="UP000006462">
    <property type="component" value="Unassembled WGS sequence"/>
</dbReference>
<proteinExistence type="predicted"/>
<evidence type="ECO:0000313" key="1">
    <source>
        <dbReference type="EMBL" id="EFB89888.1"/>
    </source>
</evidence>